<proteinExistence type="predicted"/>
<reference evidence="2" key="1">
    <citation type="journal article" date="2010" name="Science">
        <title>Plasticity of animal genome architecture unmasked by rapid evolution of a pelagic tunicate.</title>
        <authorList>
            <person name="Denoeud F."/>
            <person name="Henriet S."/>
            <person name="Mungpakdee S."/>
            <person name="Aury J.M."/>
            <person name="Da Silva C."/>
            <person name="Brinkmann H."/>
            <person name="Mikhaleva J."/>
            <person name="Olsen L.C."/>
            <person name="Jubin C."/>
            <person name="Canestro C."/>
            <person name="Bouquet J.M."/>
            <person name="Danks G."/>
            <person name="Poulain J."/>
            <person name="Campsteijn C."/>
            <person name="Adamski M."/>
            <person name="Cross I."/>
            <person name="Yadetie F."/>
            <person name="Muffato M."/>
            <person name="Louis A."/>
            <person name="Butcher S."/>
            <person name="Tsagkogeorga G."/>
            <person name="Konrad A."/>
            <person name="Singh S."/>
            <person name="Jensen M.F."/>
            <person name="Cong E.H."/>
            <person name="Eikeseth-Otteraa H."/>
            <person name="Noel B."/>
            <person name="Anthouard V."/>
            <person name="Porcel B.M."/>
            <person name="Kachouri-Lafond R."/>
            <person name="Nishino A."/>
            <person name="Ugolini M."/>
            <person name="Chourrout P."/>
            <person name="Nishida H."/>
            <person name="Aasland R."/>
            <person name="Huzurbazar S."/>
            <person name="Westhof E."/>
            <person name="Delsuc F."/>
            <person name="Lehrach H."/>
            <person name="Reinhardt R."/>
            <person name="Weissenbach J."/>
            <person name="Roy S.W."/>
            <person name="Artiguenave F."/>
            <person name="Postlethwait J.H."/>
            <person name="Manak J.R."/>
            <person name="Thompson E.M."/>
            <person name="Jaillon O."/>
            <person name="Du Pasquier L."/>
            <person name="Boudinot P."/>
            <person name="Liberles D.A."/>
            <person name="Volff J.N."/>
            <person name="Philippe H."/>
            <person name="Lenhard B."/>
            <person name="Roest Crollius H."/>
            <person name="Wincker P."/>
            <person name="Chourrout D."/>
        </authorList>
    </citation>
    <scope>NUCLEOTIDE SEQUENCE [LARGE SCALE GENOMIC DNA]</scope>
</reference>
<keyword evidence="1" id="KW-0175">Coiled coil</keyword>
<dbReference type="AlphaFoldDB" id="E4YT48"/>
<feature type="non-terminal residue" evidence="2">
    <location>
        <position position="401"/>
    </location>
</feature>
<feature type="coiled-coil region" evidence="1">
    <location>
        <begin position="217"/>
        <end position="337"/>
    </location>
</feature>
<accession>E4YT48</accession>
<evidence type="ECO:0000313" key="2">
    <source>
        <dbReference type="EMBL" id="CBY38637.1"/>
    </source>
</evidence>
<organism evidence="2">
    <name type="scientific">Oikopleura dioica</name>
    <name type="common">Tunicate</name>
    <dbReference type="NCBI Taxonomy" id="34765"/>
    <lineage>
        <taxon>Eukaryota</taxon>
        <taxon>Metazoa</taxon>
        <taxon>Chordata</taxon>
        <taxon>Tunicata</taxon>
        <taxon>Appendicularia</taxon>
        <taxon>Copelata</taxon>
        <taxon>Oikopleuridae</taxon>
        <taxon>Oikopleura</taxon>
    </lineage>
</organism>
<name>E4YT48_OIKDI</name>
<gene>
    <name evidence="2" type="ORF">GSOID_T00019145001</name>
</gene>
<dbReference type="Proteomes" id="UP000011014">
    <property type="component" value="Unassembled WGS sequence"/>
</dbReference>
<protein>
    <submittedName>
        <fullName evidence="2">Uncharacterized protein</fullName>
    </submittedName>
</protein>
<evidence type="ECO:0000256" key="1">
    <source>
        <dbReference type="SAM" id="Coils"/>
    </source>
</evidence>
<sequence length="401" mass="46311">MSDYRKLTQKFCIDIVFWLDDKEYSGDNVEQTEAIRLFISKYLDQLRRTHCLRTDLGRLVSSIGSLYVQEWFDLYKSAEATEIDLLPVLISVAHEITSEETRQKMVQVVSSKIEGSELSSQVPAKDIVMIISSLFGKQSPKLYLAANNDRLDTSVERSRRMSLSEQILNISGGANLLDSPNRRAPCSRCTDLEQKLLVKTQCVRIAESENEDLLNFREDAKQINADLQGKIEKLNRQLQKFADYELVQSENRFLLQENKRLEEATAKLSKVLTENEVLRLRISQYIDKLENKEASLPLQQSTNEEESIQLQFLRKDLQEKEEELKVIQQKHSESSRKLLKLESAEYLGKKKDDLIETLEETTKTLIFFNPLSLFVTEYAIKIQEAESAFFESALFNNVNNE</sequence>
<dbReference type="EMBL" id="FN655278">
    <property type="protein sequence ID" value="CBY38637.1"/>
    <property type="molecule type" value="Genomic_DNA"/>
</dbReference>